<feature type="transmembrane region" description="Helical" evidence="1">
    <location>
        <begin position="143"/>
        <end position="164"/>
    </location>
</feature>
<feature type="transmembrane region" description="Helical" evidence="1">
    <location>
        <begin position="84"/>
        <end position="108"/>
    </location>
</feature>
<feature type="transmembrane region" description="Helical" evidence="1">
    <location>
        <begin position="322"/>
        <end position="340"/>
    </location>
</feature>
<gene>
    <name evidence="2" type="ORF">Gasu_50050</name>
</gene>
<evidence type="ECO:0000313" key="3">
    <source>
        <dbReference type="Proteomes" id="UP000030680"/>
    </source>
</evidence>
<dbReference type="STRING" id="130081.M2XVI4"/>
<evidence type="ECO:0000256" key="1">
    <source>
        <dbReference type="SAM" id="Phobius"/>
    </source>
</evidence>
<feature type="transmembrane region" description="Helical" evidence="1">
    <location>
        <begin position="46"/>
        <end position="63"/>
    </location>
</feature>
<dbReference type="GO" id="GO:0016020">
    <property type="term" value="C:membrane"/>
    <property type="evidence" value="ECO:0007669"/>
    <property type="project" value="TreeGrafter"/>
</dbReference>
<dbReference type="Gramene" id="EME27409">
    <property type="protein sequence ID" value="EME27409"/>
    <property type="gene ID" value="Gasu_50050"/>
</dbReference>
<feature type="transmembrane region" description="Helical" evidence="1">
    <location>
        <begin position="256"/>
        <end position="277"/>
    </location>
</feature>
<proteinExistence type="predicted"/>
<feature type="transmembrane region" description="Helical" evidence="1">
    <location>
        <begin position="289"/>
        <end position="310"/>
    </location>
</feature>
<feature type="transmembrane region" description="Helical" evidence="1">
    <location>
        <begin position="114"/>
        <end position="131"/>
    </location>
</feature>
<dbReference type="OrthoDB" id="29773at2759"/>
<dbReference type="EMBL" id="KB454532">
    <property type="protein sequence ID" value="EME27409.1"/>
    <property type="molecule type" value="Genomic_DNA"/>
</dbReference>
<reference evidence="3" key="1">
    <citation type="journal article" date="2013" name="Science">
        <title>Gene transfer from bacteria and archaea facilitated evolution of an extremophilic eukaryote.</title>
        <authorList>
            <person name="Schonknecht G."/>
            <person name="Chen W.H."/>
            <person name="Ternes C.M."/>
            <person name="Barbier G.G."/>
            <person name="Shrestha R.P."/>
            <person name="Stanke M."/>
            <person name="Brautigam A."/>
            <person name="Baker B.J."/>
            <person name="Banfield J.F."/>
            <person name="Garavito R.M."/>
            <person name="Carr K."/>
            <person name="Wilkerson C."/>
            <person name="Rensing S.A."/>
            <person name="Gagneul D."/>
            <person name="Dickenson N.E."/>
            <person name="Oesterhelt C."/>
            <person name="Lercher M.J."/>
            <person name="Weber A.P."/>
        </authorList>
    </citation>
    <scope>NUCLEOTIDE SEQUENCE [LARGE SCALE GENOMIC DNA]</scope>
    <source>
        <strain evidence="3">074W</strain>
    </source>
</reference>
<feature type="transmembrane region" description="Helical" evidence="1">
    <location>
        <begin position="217"/>
        <end position="236"/>
    </location>
</feature>
<sequence>MTSVTVGVLGLLTFGTVTSLLAKIIFGVPSLGIDGQLKEFRKPLFETFAMFYGMSFCFVLDMLQRQKLESKSELVEKNAKSRHHSVLVIWFPAAFDLIATVCMCTGLLYTTVSVYQMLRGAMLVFTALFSVRNKLFLKRKLTFHHYVSIFLNILGISLVGLANILSEKDIAMRGNLVMGIILMIFGQCAQAAQVVVEEYFCQDLNMPSIRVVTYEGLFGVAMMLLIVFPLAYWVPGQDSGSLENILDSFIMIEHSWILQGILLMDVCCMLFFNYFSMNVTKLSSSMFRTLLETMRTMIVWIVDILLYYFISQGQFGEPWTQYSFLQVIGFMFLVIGTFQYSQYPTLPVSEEEWFEEEEKVPLVTDVPRNVTMKQVTGKEPVVSHINEKGTSQITIGSKNPPKNVPSFYSSSPSIFMRHGGFSPSVYSSEILELEARQSGSLSSTVE</sequence>
<keyword evidence="1" id="KW-0812">Transmembrane</keyword>
<dbReference type="eggNOG" id="KOG3912">
    <property type="taxonomic scope" value="Eukaryota"/>
</dbReference>
<feature type="transmembrane region" description="Helical" evidence="1">
    <location>
        <begin position="176"/>
        <end position="196"/>
    </location>
</feature>
<evidence type="ECO:0008006" key="4">
    <source>
        <dbReference type="Google" id="ProtNLM"/>
    </source>
</evidence>
<accession>M2XVI4</accession>
<dbReference type="RefSeq" id="XP_005703929.1">
    <property type="nucleotide sequence ID" value="XM_005703872.1"/>
</dbReference>
<dbReference type="SUPFAM" id="SSF103481">
    <property type="entry name" value="Multidrug resistance efflux transporter EmrE"/>
    <property type="match status" value="1"/>
</dbReference>
<dbReference type="Proteomes" id="UP000030680">
    <property type="component" value="Unassembled WGS sequence"/>
</dbReference>
<keyword evidence="3" id="KW-1185">Reference proteome</keyword>
<keyword evidence="1" id="KW-1133">Transmembrane helix</keyword>
<protein>
    <recommendedName>
        <fullName evidence="4">EamA domain-containing protein</fullName>
    </recommendedName>
</protein>
<dbReference type="OMA" id="FIYKHNV"/>
<dbReference type="GeneID" id="17086320"/>
<dbReference type="PANTHER" id="PTHR13146:SF3">
    <property type="entry name" value="EAMA DOMAIN-CONTAINING PROTEIN"/>
    <property type="match status" value="1"/>
</dbReference>
<dbReference type="InterPro" id="IPR037185">
    <property type="entry name" value="EmrE-like"/>
</dbReference>
<dbReference type="PANTHER" id="PTHR13146">
    <property type="match status" value="1"/>
</dbReference>
<evidence type="ECO:0000313" key="2">
    <source>
        <dbReference type="EMBL" id="EME27409.1"/>
    </source>
</evidence>
<keyword evidence="1" id="KW-0472">Membrane</keyword>
<organism evidence="2 3">
    <name type="scientific">Galdieria sulphuraria</name>
    <name type="common">Red alga</name>
    <dbReference type="NCBI Taxonomy" id="130081"/>
    <lineage>
        <taxon>Eukaryota</taxon>
        <taxon>Rhodophyta</taxon>
        <taxon>Bangiophyceae</taxon>
        <taxon>Galdieriales</taxon>
        <taxon>Galdieriaceae</taxon>
        <taxon>Galdieria</taxon>
    </lineage>
</organism>
<name>M2XVI4_GALSU</name>
<dbReference type="AlphaFoldDB" id="M2XVI4"/>